<evidence type="ECO:0000313" key="3">
    <source>
        <dbReference type="RefSeq" id="XP_011208643.2"/>
    </source>
</evidence>
<dbReference type="InterPro" id="IPR028019">
    <property type="entry name" value="DUF4508"/>
</dbReference>
<feature type="region of interest" description="Disordered" evidence="1">
    <location>
        <begin position="172"/>
        <end position="193"/>
    </location>
</feature>
<dbReference type="RefSeq" id="XP_011208644.2">
    <property type="nucleotide sequence ID" value="XM_011210342.4"/>
</dbReference>
<dbReference type="PANTHER" id="PTHR16260">
    <property type="entry name" value="SIMILAR TO 1700123O20RIK PROTEIN"/>
    <property type="match status" value="1"/>
</dbReference>
<gene>
    <name evidence="3 4" type="primary">LOC105229861</name>
</gene>
<dbReference type="OrthoDB" id="6514241at2759"/>
<evidence type="ECO:0000256" key="1">
    <source>
        <dbReference type="SAM" id="MobiDB-lite"/>
    </source>
</evidence>
<sequence>MAMNNLSIDGEFRYIIQWFNEWSELQRDDFVPVMLEYLQQGGPNEVYMNGIVNSVSQSSIQDKPMSLFQCRIKLFREWNKKWPAELKLKLQEKVTEIDSKVGEKITNEITPNANEHVNGCNGGDAVATETFDEVNEENGENKITAEIVDESNEVAEVSGNLESHIVEALNNETPVDDNNTNENGGDNHIEDTNPISTVVTDTAIENSINNAQLHLEPDEQVQIQAQNALEENITVVDSIATTTATVA</sequence>
<keyword evidence="3 4" id="KW-0418">Kinase</keyword>
<dbReference type="Pfam" id="PF14969">
    <property type="entry name" value="DUF4508"/>
    <property type="match status" value="1"/>
</dbReference>
<protein>
    <submittedName>
        <fullName evidence="3 4">Probable serine/threonine-protein kinase DDB_G0283337</fullName>
    </submittedName>
</protein>
<keyword evidence="3 4" id="KW-0808">Transferase</keyword>
<dbReference type="PANTHER" id="PTHR16260:SF3">
    <property type="entry name" value="CHROMOSOME 14 OPEN READING FRAME 119-LIKE-RELATED"/>
    <property type="match status" value="1"/>
</dbReference>
<name>A0A6I9V8R7_BACDO</name>
<evidence type="ECO:0000313" key="4">
    <source>
        <dbReference type="RefSeq" id="XP_011208644.2"/>
    </source>
</evidence>
<proteinExistence type="predicted"/>
<dbReference type="Proteomes" id="UP001652620">
    <property type="component" value="Chromosome 2"/>
</dbReference>
<reference evidence="2 3" key="1">
    <citation type="submission" date="2025-05" db="UniProtKB">
        <authorList>
            <consortium name="RefSeq"/>
        </authorList>
    </citation>
    <scope>NUCLEOTIDE SEQUENCE [LARGE SCALE GENOMIC DNA]</scope>
    <source>
        <tissue evidence="3 4">Adult</tissue>
    </source>
</reference>
<dbReference type="RefSeq" id="XP_011208643.2">
    <property type="nucleotide sequence ID" value="XM_011210341.4"/>
</dbReference>
<evidence type="ECO:0000313" key="2">
    <source>
        <dbReference type="Proteomes" id="UP001652620"/>
    </source>
</evidence>
<organism evidence="2 3">
    <name type="scientific">Bactrocera dorsalis</name>
    <name type="common">Oriental fruit fly</name>
    <name type="synonym">Dacus dorsalis</name>
    <dbReference type="NCBI Taxonomy" id="27457"/>
    <lineage>
        <taxon>Eukaryota</taxon>
        <taxon>Metazoa</taxon>
        <taxon>Ecdysozoa</taxon>
        <taxon>Arthropoda</taxon>
        <taxon>Hexapoda</taxon>
        <taxon>Insecta</taxon>
        <taxon>Pterygota</taxon>
        <taxon>Neoptera</taxon>
        <taxon>Endopterygota</taxon>
        <taxon>Diptera</taxon>
        <taxon>Brachycera</taxon>
        <taxon>Muscomorpha</taxon>
        <taxon>Tephritoidea</taxon>
        <taxon>Tephritidae</taxon>
        <taxon>Bactrocera</taxon>
        <taxon>Bactrocera</taxon>
    </lineage>
</organism>
<keyword evidence="2" id="KW-1185">Reference proteome</keyword>
<accession>A0A6I9V8R7</accession>
<dbReference type="GO" id="GO:0016301">
    <property type="term" value="F:kinase activity"/>
    <property type="evidence" value="ECO:0007669"/>
    <property type="project" value="UniProtKB-KW"/>
</dbReference>
<dbReference type="GeneID" id="105229861"/>